<protein>
    <submittedName>
        <fullName evidence="1">2876_t:CDS:1</fullName>
    </submittedName>
</protein>
<organism evidence="1 2">
    <name type="scientific">Cetraspora pellucida</name>
    <dbReference type="NCBI Taxonomy" id="1433469"/>
    <lineage>
        <taxon>Eukaryota</taxon>
        <taxon>Fungi</taxon>
        <taxon>Fungi incertae sedis</taxon>
        <taxon>Mucoromycota</taxon>
        <taxon>Glomeromycotina</taxon>
        <taxon>Glomeromycetes</taxon>
        <taxon>Diversisporales</taxon>
        <taxon>Gigasporaceae</taxon>
        <taxon>Cetraspora</taxon>
    </lineage>
</organism>
<proteinExistence type="predicted"/>
<sequence length="60" mass="6773">MTEASYRPFDYIIISYVMGLSIACYAQKSADLGEIEGLHNLGRYYCDGFGIIKDLEKLDT</sequence>
<reference evidence="1" key="1">
    <citation type="submission" date="2021-06" db="EMBL/GenBank/DDBJ databases">
        <authorList>
            <person name="Kallberg Y."/>
            <person name="Tangrot J."/>
            <person name="Rosling A."/>
        </authorList>
    </citation>
    <scope>NUCLEOTIDE SEQUENCE</scope>
    <source>
        <strain evidence="1">28 12/20/2015</strain>
    </source>
</reference>
<accession>A0ACA9L993</accession>
<gene>
    <name evidence="1" type="ORF">SPELUC_LOCUS3746</name>
</gene>
<dbReference type="Proteomes" id="UP000789366">
    <property type="component" value="Unassembled WGS sequence"/>
</dbReference>
<evidence type="ECO:0000313" key="1">
    <source>
        <dbReference type="EMBL" id="CAG8517011.1"/>
    </source>
</evidence>
<comment type="caution">
    <text evidence="1">The sequence shown here is derived from an EMBL/GenBank/DDBJ whole genome shotgun (WGS) entry which is preliminary data.</text>
</comment>
<name>A0ACA9L993_9GLOM</name>
<dbReference type="EMBL" id="CAJVPW010003022">
    <property type="protein sequence ID" value="CAG8517011.1"/>
    <property type="molecule type" value="Genomic_DNA"/>
</dbReference>
<evidence type="ECO:0000313" key="2">
    <source>
        <dbReference type="Proteomes" id="UP000789366"/>
    </source>
</evidence>
<keyword evidence="2" id="KW-1185">Reference proteome</keyword>